<evidence type="ECO:0000313" key="1">
    <source>
        <dbReference type="EMBL" id="MPM69297.1"/>
    </source>
</evidence>
<protein>
    <submittedName>
        <fullName evidence="1">Uncharacterized protein</fullName>
    </submittedName>
</protein>
<dbReference type="EMBL" id="VSSQ01022779">
    <property type="protein sequence ID" value="MPM69297.1"/>
    <property type="molecule type" value="Genomic_DNA"/>
</dbReference>
<comment type="caution">
    <text evidence="1">The sequence shown here is derived from an EMBL/GenBank/DDBJ whole genome shotgun (WGS) entry which is preliminary data.</text>
</comment>
<reference evidence="1" key="1">
    <citation type="submission" date="2019-08" db="EMBL/GenBank/DDBJ databases">
        <authorList>
            <person name="Kucharzyk K."/>
            <person name="Murdoch R.W."/>
            <person name="Higgins S."/>
            <person name="Loffler F."/>
        </authorList>
    </citation>
    <scope>NUCLEOTIDE SEQUENCE</scope>
</reference>
<dbReference type="AlphaFoldDB" id="A0A645BVS5"/>
<proteinExistence type="predicted"/>
<gene>
    <name evidence="1" type="ORF">SDC9_116242</name>
</gene>
<name>A0A645BVS5_9ZZZZ</name>
<sequence length="149" mass="14771">MRQGAARPASVTRSPGRARDACSIGMAGTKGFSAGGGVSAAFGTGVSSAGTPVSAGRWDSGSGVRGVSLKSTLGVETCTVWDGAYANVCRTLSATRAAAVRSAFHPVGAAGSAAGFQAGTAERDAGLQSVRDFPPSVCACWRKVLASMV</sequence>
<organism evidence="1">
    <name type="scientific">bioreactor metagenome</name>
    <dbReference type="NCBI Taxonomy" id="1076179"/>
    <lineage>
        <taxon>unclassified sequences</taxon>
        <taxon>metagenomes</taxon>
        <taxon>ecological metagenomes</taxon>
    </lineage>
</organism>
<accession>A0A645BVS5</accession>